<dbReference type="OrthoDB" id="310943at2759"/>
<gene>
    <name evidence="1" type="ORF">PPENT_87.1.T0010198</name>
</gene>
<organism evidence="1 2">
    <name type="scientific">Paramecium pentaurelia</name>
    <dbReference type="NCBI Taxonomy" id="43138"/>
    <lineage>
        <taxon>Eukaryota</taxon>
        <taxon>Sar</taxon>
        <taxon>Alveolata</taxon>
        <taxon>Ciliophora</taxon>
        <taxon>Intramacronucleata</taxon>
        <taxon>Oligohymenophorea</taxon>
        <taxon>Peniculida</taxon>
        <taxon>Parameciidae</taxon>
        <taxon>Paramecium</taxon>
    </lineage>
</organism>
<comment type="caution">
    <text evidence="1">The sequence shown here is derived from an EMBL/GenBank/DDBJ whole genome shotgun (WGS) entry which is preliminary data.</text>
</comment>
<evidence type="ECO:0000313" key="1">
    <source>
        <dbReference type="EMBL" id="CAD8131612.1"/>
    </source>
</evidence>
<keyword evidence="2" id="KW-1185">Reference proteome</keyword>
<sequence>MNQENNSNSYKVKKQSLIWAQINQIKLLKNSLPSIKKKNLGYFPNEMMIEENNETFTFIFPDNEDLKYYNNFFELFDLNEKGFKAITPYIIIRLLKLGITLNKLGIHLPMLSSSHFTDTPDLSQQIVQNQQNQMNKLQTKKIYLAQFGTDELEKNNQKLIKNSNIPNEIIDQIIKGNVKQLKFNEKMTVFALGCVIYEIQTNNSIFEIQKQQQLQKRNNIINNKDPIDIEILQLVEKCTIKNSHERPTLIQLRMEYFTLFLKEKILGLEEFLIYKIGKYLIAPNELITGRLYIMEFFAKIKFIKLFFKKNSSKDDAIKSNTIILLQIYQELDKLNLDVNQELILWDEENTKDEINQFKKYYLKTYLSILENYKDKIIEQQDQTIPQLPNKNYDVLYNNKIREILDQLKKQNVKSSLLNCLQHLNKIFKFRHLLEYFKPIQAELIKTKPYRRYDKILEILFNDENDQILDLDRISKIKQNI</sequence>
<evidence type="ECO:0008006" key="3">
    <source>
        <dbReference type="Google" id="ProtNLM"/>
    </source>
</evidence>
<evidence type="ECO:0000313" key="2">
    <source>
        <dbReference type="Proteomes" id="UP000689195"/>
    </source>
</evidence>
<protein>
    <recommendedName>
        <fullName evidence="3">Protein kinase domain-containing protein</fullName>
    </recommendedName>
</protein>
<dbReference type="EMBL" id="CAJJDO010000001">
    <property type="protein sequence ID" value="CAD8131612.1"/>
    <property type="molecule type" value="Genomic_DNA"/>
</dbReference>
<dbReference type="Proteomes" id="UP000689195">
    <property type="component" value="Unassembled WGS sequence"/>
</dbReference>
<accession>A0A8S1RW33</accession>
<proteinExistence type="predicted"/>
<dbReference type="AlphaFoldDB" id="A0A8S1RW33"/>
<name>A0A8S1RW33_9CILI</name>
<reference evidence="1" key="1">
    <citation type="submission" date="2021-01" db="EMBL/GenBank/DDBJ databases">
        <authorList>
            <consortium name="Genoscope - CEA"/>
            <person name="William W."/>
        </authorList>
    </citation>
    <scope>NUCLEOTIDE SEQUENCE</scope>
</reference>